<dbReference type="EMBL" id="AP023439">
    <property type="protein sequence ID" value="BCL19404.1"/>
    <property type="molecule type" value="Genomic_DNA"/>
</dbReference>
<accession>A0A7G1NCV3</accession>
<evidence type="ECO:0000256" key="1">
    <source>
        <dbReference type="SAM" id="MobiDB-lite"/>
    </source>
</evidence>
<protein>
    <submittedName>
        <fullName evidence="2">Uncharacterized protein</fullName>
    </submittedName>
</protein>
<evidence type="ECO:0000313" key="2">
    <source>
        <dbReference type="EMBL" id="BCL19404.1"/>
    </source>
</evidence>
<reference evidence="2 3" key="1">
    <citation type="journal article" date="2014" name="Int. J. Syst. Evol. Microbiol.">
        <title>Complete genome sequence of Corynebacterium casei LMG S-19264T (=DSM 44701T), isolated from a smear-ripened cheese.</title>
        <authorList>
            <consortium name="US DOE Joint Genome Institute (JGI-PGF)"/>
            <person name="Walter F."/>
            <person name="Albersmeier A."/>
            <person name="Kalinowski J."/>
            <person name="Ruckert C."/>
        </authorList>
    </citation>
    <scope>NUCLEOTIDE SEQUENCE [LARGE SCALE GENOMIC DNA]</scope>
    <source>
        <strain evidence="2 3">JCM 4255</strain>
    </source>
</reference>
<dbReference type="KEGG" id="stui:GCM10017668_12470"/>
<dbReference type="AlphaFoldDB" id="A0A7G1NCV3"/>
<feature type="region of interest" description="Disordered" evidence="1">
    <location>
        <begin position="1"/>
        <end position="30"/>
    </location>
</feature>
<organism evidence="2 3">
    <name type="scientific">Streptomyces tuirus</name>
    <dbReference type="NCBI Taxonomy" id="68278"/>
    <lineage>
        <taxon>Bacteria</taxon>
        <taxon>Bacillati</taxon>
        <taxon>Actinomycetota</taxon>
        <taxon>Actinomycetes</taxon>
        <taxon>Kitasatosporales</taxon>
        <taxon>Streptomycetaceae</taxon>
        <taxon>Streptomyces</taxon>
    </lineage>
</organism>
<sequence>MLVGVPPPGQGAESDPGHTKAGAAEMPLLHERRDYWPEPTVWVAADHGFPGTGTGAGRHDREAVAVYLAPAPALRCPHKARY</sequence>
<proteinExistence type="predicted"/>
<gene>
    <name evidence="2" type="ORF">GCM10017668_12470</name>
</gene>
<name>A0A7G1NCV3_9ACTN</name>
<evidence type="ECO:0000313" key="3">
    <source>
        <dbReference type="Proteomes" id="UP000516373"/>
    </source>
</evidence>
<dbReference type="Proteomes" id="UP000516373">
    <property type="component" value="Chromosome"/>
</dbReference>